<protein>
    <submittedName>
        <fullName evidence="1">Uncharacterized protein</fullName>
    </submittedName>
</protein>
<reference evidence="1" key="1">
    <citation type="submission" date="2014-12" db="EMBL/GenBank/DDBJ databases">
        <title>Insight into the proteome of Arion vulgaris.</title>
        <authorList>
            <person name="Aradska J."/>
            <person name="Bulat T."/>
            <person name="Smidak R."/>
            <person name="Sarate P."/>
            <person name="Gangsoo J."/>
            <person name="Sialana F."/>
            <person name="Bilban M."/>
            <person name="Lubec G."/>
        </authorList>
    </citation>
    <scope>NUCLEOTIDE SEQUENCE</scope>
    <source>
        <tissue evidence="1">Skin</tissue>
    </source>
</reference>
<dbReference type="EMBL" id="HACG01015310">
    <property type="protein sequence ID" value="CEK62175.1"/>
    <property type="molecule type" value="Transcribed_RNA"/>
</dbReference>
<organism evidence="1">
    <name type="scientific">Arion vulgaris</name>
    <dbReference type="NCBI Taxonomy" id="1028688"/>
    <lineage>
        <taxon>Eukaryota</taxon>
        <taxon>Metazoa</taxon>
        <taxon>Spiralia</taxon>
        <taxon>Lophotrochozoa</taxon>
        <taxon>Mollusca</taxon>
        <taxon>Gastropoda</taxon>
        <taxon>Heterobranchia</taxon>
        <taxon>Euthyneura</taxon>
        <taxon>Panpulmonata</taxon>
        <taxon>Eupulmonata</taxon>
        <taxon>Stylommatophora</taxon>
        <taxon>Helicina</taxon>
        <taxon>Arionoidea</taxon>
        <taxon>Arionidae</taxon>
        <taxon>Arion</taxon>
    </lineage>
</organism>
<dbReference type="AlphaFoldDB" id="A0A0B6Z382"/>
<sequence>LRSIDTNTCTEIWTCHNQRMKKQDLNETNRETAYSIVLHSHWWITSKNKCISEATQ</sequence>
<proteinExistence type="predicted"/>
<evidence type="ECO:0000313" key="1">
    <source>
        <dbReference type="EMBL" id="CEK62175.1"/>
    </source>
</evidence>
<accession>A0A0B6Z382</accession>
<feature type="non-terminal residue" evidence="1">
    <location>
        <position position="1"/>
    </location>
</feature>
<name>A0A0B6Z382_9EUPU</name>
<gene>
    <name evidence="1" type="primary">ORF44433</name>
</gene>